<feature type="transmembrane region" description="Helical" evidence="8">
    <location>
        <begin position="279"/>
        <end position="300"/>
    </location>
</feature>
<keyword evidence="6 8" id="KW-1133">Transmembrane helix</keyword>
<dbReference type="RefSeq" id="WP_284100915.1">
    <property type="nucleotide sequence ID" value="NZ_JARRAF010000011.1"/>
</dbReference>
<comment type="similarity">
    <text evidence="2">Belongs to the major facilitator superfamily. EmrB family.</text>
</comment>
<dbReference type="InterPro" id="IPR020846">
    <property type="entry name" value="MFS_dom"/>
</dbReference>
<dbReference type="PROSITE" id="PS51257">
    <property type="entry name" value="PROKAR_LIPOPROTEIN"/>
    <property type="match status" value="1"/>
</dbReference>
<name>A0ABT7E112_9NEIS</name>
<keyword evidence="5 8" id="KW-0812">Transmembrane</keyword>
<feature type="transmembrane region" description="Helical" evidence="8">
    <location>
        <begin position="62"/>
        <end position="81"/>
    </location>
</feature>
<evidence type="ECO:0000256" key="8">
    <source>
        <dbReference type="SAM" id="Phobius"/>
    </source>
</evidence>
<evidence type="ECO:0000259" key="9">
    <source>
        <dbReference type="PROSITE" id="PS50850"/>
    </source>
</evidence>
<keyword evidence="11" id="KW-1185">Reference proteome</keyword>
<gene>
    <name evidence="10" type="ORF">PZA18_11120</name>
</gene>
<keyword evidence="3" id="KW-0813">Transport</keyword>
<feature type="domain" description="Major facilitator superfamily (MFS) profile" evidence="9">
    <location>
        <begin position="24"/>
        <end position="519"/>
    </location>
</feature>
<evidence type="ECO:0000256" key="7">
    <source>
        <dbReference type="ARBA" id="ARBA00023136"/>
    </source>
</evidence>
<dbReference type="CDD" id="cd17503">
    <property type="entry name" value="MFS_LmrB_MDR_like"/>
    <property type="match status" value="1"/>
</dbReference>
<dbReference type="InterPro" id="IPR011701">
    <property type="entry name" value="MFS"/>
</dbReference>
<dbReference type="Gene3D" id="1.20.1250.20">
    <property type="entry name" value="MFS general substrate transporter like domains"/>
    <property type="match status" value="1"/>
</dbReference>
<dbReference type="InterPro" id="IPR004638">
    <property type="entry name" value="EmrB-like"/>
</dbReference>
<evidence type="ECO:0000256" key="3">
    <source>
        <dbReference type="ARBA" id="ARBA00022448"/>
    </source>
</evidence>
<feature type="transmembrane region" description="Helical" evidence="8">
    <location>
        <begin position="210"/>
        <end position="229"/>
    </location>
</feature>
<dbReference type="Gene3D" id="1.20.1720.10">
    <property type="entry name" value="Multidrug resistance protein D"/>
    <property type="match status" value="1"/>
</dbReference>
<feature type="transmembrane region" description="Helical" evidence="8">
    <location>
        <begin position="149"/>
        <end position="170"/>
    </location>
</feature>
<evidence type="ECO:0000256" key="2">
    <source>
        <dbReference type="ARBA" id="ARBA00008537"/>
    </source>
</evidence>
<dbReference type="EMBL" id="JARRAF010000011">
    <property type="protein sequence ID" value="MDK2124602.1"/>
    <property type="molecule type" value="Genomic_DNA"/>
</dbReference>
<keyword evidence="4" id="KW-1003">Cell membrane</keyword>
<evidence type="ECO:0000313" key="10">
    <source>
        <dbReference type="EMBL" id="MDK2124602.1"/>
    </source>
</evidence>
<organism evidence="10 11">
    <name type="scientific">Parachitinimonas caeni</name>
    <dbReference type="NCBI Taxonomy" id="3031301"/>
    <lineage>
        <taxon>Bacteria</taxon>
        <taxon>Pseudomonadati</taxon>
        <taxon>Pseudomonadota</taxon>
        <taxon>Betaproteobacteria</taxon>
        <taxon>Neisseriales</taxon>
        <taxon>Chitinibacteraceae</taxon>
        <taxon>Parachitinimonas</taxon>
    </lineage>
</organism>
<dbReference type="Pfam" id="PF07690">
    <property type="entry name" value="MFS_1"/>
    <property type="match status" value="1"/>
</dbReference>
<dbReference type="SUPFAM" id="SSF103473">
    <property type="entry name" value="MFS general substrate transporter"/>
    <property type="match status" value="1"/>
</dbReference>
<evidence type="ECO:0000256" key="4">
    <source>
        <dbReference type="ARBA" id="ARBA00022475"/>
    </source>
</evidence>
<protein>
    <submittedName>
        <fullName evidence="10">DHA2 family efflux MFS transporter permease subunit</fullName>
    </submittedName>
</protein>
<comment type="subcellular location">
    <subcellularLocation>
        <location evidence="1">Cell membrane</location>
        <topology evidence="1">Multi-pass membrane protein</topology>
    </subcellularLocation>
</comment>
<feature type="transmembrane region" description="Helical" evidence="8">
    <location>
        <begin position="176"/>
        <end position="198"/>
    </location>
</feature>
<feature type="transmembrane region" description="Helical" evidence="8">
    <location>
        <begin position="345"/>
        <end position="361"/>
    </location>
</feature>
<feature type="transmembrane region" description="Helical" evidence="8">
    <location>
        <begin position="21"/>
        <end position="42"/>
    </location>
</feature>
<feature type="transmembrane region" description="Helical" evidence="8">
    <location>
        <begin position="497"/>
        <end position="515"/>
    </location>
</feature>
<sequence>MKPFLPALSRSSDDASIYANRYVIAMTVTLACVLELLDTSIVNVAVPHMMGTLGATLDEITWVSIGYVVANVIVLPISGFLSNLFGRRNYFAFSIILFTLASFACGNAESLGSLVFWRIVQGLGGGGLIATAQSTLFEVFPAKEMSSAMAIFGIGIMFGPSLGPTVGGWLTESYSWPWIFYINLPLGVVALLLTLLFVPDSKHRKMPPSVDYMGLVLLAIGIGALQLMLERGERLDWFESAEVVGYAVASLIGLGLFTIRELEIDHPIVDLRVMADAQYSAGLAITFLLGAALFSTVFLFPVYAQTLMGFNAMQTGFIILPSAIAAGLVMPVMSKLIARGVPGRLLIIIGAGIFMYSMWRHHLFTTESGLDDFFWPLIMRGVGLGMIFMPLNNLTMANIAPAAIPNATGVYNLTRQLGGSVGIAVSATLLSQFDHTKHAALVDHIAHDNAAAESRLAAFKQMFMHSGIHERMAELKAYALVSLQVEKQSMMLSFSDLFLWFGITICATLPLLLVMRKQRMLAGSSDVAH</sequence>
<dbReference type="InterPro" id="IPR036259">
    <property type="entry name" value="MFS_trans_sf"/>
</dbReference>
<dbReference type="PROSITE" id="PS50850">
    <property type="entry name" value="MFS"/>
    <property type="match status" value="1"/>
</dbReference>
<evidence type="ECO:0000256" key="5">
    <source>
        <dbReference type="ARBA" id="ARBA00022692"/>
    </source>
</evidence>
<evidence type="ECO:0000256" key="6">
    <source>
        <dbReference type="ARBA" id="ARBA00022989"/>
    </source>
</evidence>
<evidence type="ECO:0000256" key="1">
    <source>
        <dbReference type="ARBA" id="ARBA00004651"/>
    </source>
</evidence>
<feature type="transmembrane region" description="Helical" evidence="8">
    <location>
        <begin position="312"/>
        <end position="333"/>
    </location>
</feature>
<comment type="caution">
    <text evidence="10">The sequence shown here is derived from an EMBL/GenBank/DDBJ whole genome shotgun (WGS) entry which is preliminary data.</text>
</comment>
<dbReference type="NCBIfam" id="TIGR00711">
    <property type="entry name" value="efflux_EmrB"/>
    <property type="match status" value="1"/>
</dbReference>
<feature type="transmembrane region" description="Helical" evidence="8">
    <location>
        <begin position="241"/>
        <end position="259"/>
    </location>
</feature>
<accession>A0ABT7E112</accession>
<reference evidence="10" key="1">
    <citation type="submission" date="2023-03" db="EMBL/GenBank/DDBJ databases">
        <title>Chitinimonas shenzhenensis gen. nov., sp. nov., a novel member of family Burkholderiaceae isolated from activated sludge collected in Shen Zhen, China.</title>
        <authorList>
            <person name="Wang X."/>
        </authorList>
    </citation>
    <scope>NUCLEOTIDE SEQUENCE</scope>
    <source>
        <strain evidence="10">DQS-5</strain>
    </source>
</reference>
<dbReference type="Proteomes" id="UP001172778">
    <property type="component" value="Unassembled WGS sequence"/>
</dbReference>
<dbReference type="PRINTS" id="PR01036">
    <property type="entry name" value="TCRTETB"/>
</dbReference>
<feature type="transmembrane region" description="Helical" evidence="8">
    <location>
        <begin position="373"/>
        <end position="391"/>
    </location>
</feature>
<feature type="transmembrane region" description="Helical" evidence="8">
    <location>
        <begin position="115"/>
        <end position="137"/>
    </location>
</feature>
<keyword evidence="7 8" id="KW-0472">Membrane</keyword>
<proteinExistence type="inferred from homology"/>
<dbReference type="PANTHER" id="PTHR42718">
    <property type="entry name" value="MAJOR FACILITATOR SUPERFAMILY MULTIDRUG TRANSPORTER MFSC"/>
    <property type="match status" value="1"/>
</dbReference>
<evidence type="ECO:0000313" key="11">
    <source>
        <dbReference type="Proteomes" id="UP001172778"/>
    </source>
</evidence>
<feature type="transmembrane region" description="Helical" evidence="8">
    <location>
        <begin position="90"/>
        <end position="109"/>
    </location>
</feature>
<dbReference type="PANTHER" id="PTHR42718:SF9">
    <property type="entry name" value="MAJOR FACILITATOR SUPERFAMILY MULTIDRUG TRANSPORTER MFSC"/>
    <property type="match status" value="1"/>
</dbReference>